<proteinExistence type="predicted"/>
<evidence type="ECO:0000313" key="1">
    <source>
        <dbReference type="EMBL" id="EMD68016.1"/>
    </source>
</evidence>
<keyword evidence="2" id="KW-1185">Reference proteome</keyword>
<dbReference type="KEGG" id="bsc:COCSADRAFT_156482"/>
<dbReference type="GeneID" id="19131764"/>
<reference evidence="2" key="2">
    <citation type="journal article" date="2013" name="PLoS Genet.">
        <title>Comparative genome structure, secondary metabolite, and effector coding capacity across Cochliobolus pathogens.</title>
        <authorList>
            <person name="Condon B.J."/>
            <person name="Leng Y."/>
            <person name="Wu D."/>
            <person name="Bushley K.E."/>
            <person name="Ohm R.A."/>
            <person name="Otillar R."/>
            <person name="Martin J."/>
            <person name="Schackwitz W."/>
            <person name="Grimwood J."/>
            <person name="MohdZainudin N."/>
            <person name="Xue C."/>
            <person name="Wang R."/>
            <person name="Manning V.A."/>
            <person name="Dhillon B."/>
            <person name="Tu Z.J."/>
            <person name="Steffenson B.J."/>
            <person name="Salamov A."/>
            <person name="Sun H."/>
            <person name="Lowry S."/>
            <person name="LaButti K."/>
            <person name="Han J."/>
            <person name="Copeland A."/>
            <person name="Lindquist E."/>
            <person name="Barry K."/>
            <person name="Schmutz J."/>
            <person name="Baker S.E."/>
            <person name="Ciuffetti L.M."/>
            <person name="Grigoriev I.V."/>
            <person name="Zhong S."/>
            <person name="Turgeon B.G."/>
        </authorList>
    </citation>
    <scope>NUCLEOTIDE SEQUENCE [LARGE SCALE GENOMIC DNA]</scope>
    <source>
        <strain evidence="2">ND90Pr / ATCC 201652</strain>
    </source>
</reference>
<dbReference type="HOGENOM" id="CLU_1626893_0_0_1"/>
<evidence type="ECO:0000313" key="2">
    <source>
        <dbReference type="Proteomes" id="UP000016934"/>
    </source>
</evidence>
<dbReference type="EMBL" id="KB445638">
    <property type="protein sequence ID" value="EMD68016.1"/>
    <property type="molecule type" value="Genomic_DNA"/>
</dbReference>
<dbReference type="AlphaFoldDB" id="M2TFI9"/>
<dbReference type="Proteomes" id="UP000016934">
    <property type="component" value="Unassembled WGS sequence"/>
</dbReference>
<sequence length="163" mass="17966">MKQDLVVAETSAHALYDTSDGGNTDTFMWLADTALVELRKRWPGSTKDITIACLEVIRERLATIEDDLSIAPDEIEPFLVLSSHLLPSFTNPEDPNEPLAKDEAKHFVAESLRLLRVARRNVVDGLGRTSIQQGSFPALLQATIDALKIFCDGNIAHGKALRN</sequence>
<organism evidence="1 2">
    <name type="scientific">Cochliobolus sativus (strain ND90Pr / ATCC 201652)</name>
    <name type="common">Common root rot and spot blotch fungus</name>
    <name type="synonym">Bipolaris sorokiniana</name>
    <dbReference type="NCBI Taxonomy" id="665912"/>
    <lineage>
        <taxon>Eukaryota</taxon>
        <taxon>Fungi</taxon>
        <taxon>Dikarya</taxon>
        <taxon>Ascomycota</taxon>
        <taxon>Pezizomycotina</taxon>
        <taxon>Dothideomycetes</taxon>
        <taxon>Pleosporomycetidae</taxon>
        <taxon>Pleosporales</taxon>
        <taxon>Pleosporineae</taxon>
        <taxon>Pleosporaceae</taxon>
        <taxon>Bipolaris</taxon>
    </lineage>
</organism>
<gene>
    <name evidence="1" type="ORF">COCSADRAFT_156482</name>
</gene>
<name>M2TFI9_COCSN</name>
<dbReference type="RefSeq" id="XP_007695739.1">
    <property type="nucleotide sequence ID" value="XM_007697549.1"/>
</dbReference>
<accession>M2TFI9</accession>
<dbReference type="OrthoDB" id="3542716at2759"/>
<reference evidence="1 2" key="1">
    <citation type="journal article" date="2012" name="PLoS Pathog.">
        <title>Diverse lifestyles and strategies of plant pathogenesis encoded in the genomes of eighteen Dothideomycetes fungi.</title>
        <authorList>
            <person name="Ohm R.A."/>
            <person name="Feau N."/>
            <person name="Henrissat B."/>
            <person name="Schoch C.L."/>
            <person name="Horwitz B.A."/>
            <person name="Barry K.W."/>
            <person name="Condon B.J."/>
            <person name="Copeland A.C."/>
            <person name="Dhillon B."/>
            <person name="Glaser F."/>
            <person name="Hesse C.N."/>
            <person name="Kosti I."/>
            <person name="LaButti K."/>
            <person name="Lindquist E.A."/>
            <person name="Lucas S."/>
            <person name="Salamov A.A."/>
            <person name="Bradshaw R.E."/>
            <person name="Ciuffetti L."/>
            <person name="Hamelin R.C."/>
            <person name="Kema G.H.J."/>
            <person name="Lawrence C."/>
            <person name="Scott J.A."/>
            <person name="Spatafora J.W."/>
            <person name="Turgeon B.G."/>
            <person name="de Wit P.J.G.M."/>
            <person name="Zhong S."/>
            <person name="Goodwin S.B."/>
            <person name="Grigoriev I.V."/>
        </authorList>
    </citation>
    <scope>NUCLEOTIDE SEQUENCE [LARGE SCALE GENOMIC DNA]</scope>
    <source>
        <strain evidence="2">ND90Pr / ATCC 201652</strain>
    </source>
</reference>
<protein>
    <submittedName>
        <fullName evidence="1">Uncharacterized protein</fullName>
    </submittedName>
</protein>